<feature type="region of interest" description="Disordered" evidence="1">
    <location>
        <begin position="258"/>
        <end position="287"/>
    </location>
</feature>
<sequence>MSSSRRKGIKSFVKRKSVLSNEETSTNDDHATALVARAFSMAQEDSLFPFCPDQSPNATQNFDDSLPPTKGGMLFVNPLTDSGAMMEDSSTMTAVGAQMRIARNQATPQKRNTTPLYCQFRVASSASVRKYLTSLNRSHTFIWSILSNPKDRPARAISTLQLSQNSSTSIKRILKSSAPTENLPHYASHLFLRDEPMFDQPQNISNIIQQHGMILEDYDFLGIAERMDETIVLLSMLLRISLGDVLFLIPNGAGQPTAKPYFHPQDQDPSKCSPLSTSSTNTTNSSMTIFKNNSDEWNEQLRLEMELYQAVNASMDLTIDTVVGRSKFDEQLRTFQQAQRLVQIRCFPHTTFSCKGRQRRPKNETDCLWNDAGCSFDCLDEVAKEIYQVSAVL</sequence>
<proteinExistence type="predicted"/>
<dbReference type="EMBL" id="HBHT01019858">
    <property type="protein sequence ID" value="CAD9968645.1"/>
    <property type="molecule type" value="Transcribed_RNA"/>
</dbReference>
<protein>
    <submittedName>
        <fullName evidence="2">Uncharacterized protein</fullName>
    </submittedName>
</protein>
<dbReference type="AlphaFoldDB" id="A0A7S2YCY6"/>
<evidence type="ECO:0000313" key="2">
    <source>
        <dbReference type="EMBL" id="CAD9968645.1"/>
    </source>
</evidence>
<gene>
    <name evidence="2" type="ORF">APAL1065_LOCUS13308</name>
</gene>
<name>A0A7S2YCY6_9STRA</name>
<dbReference type="Gene3D" id="3.40.50.300">
    <property type="entry name" value="P-loop containing nucleotide triphosphate hydrolases"/>
    <property type="match status" value="1"/>
</dbReference>
<dbReference type="InterPro" id="IPR027417">
    <property type="entry name" value="P-loop_NTPase"/>
</dbReference>
<feature type="compositionally biased region" description="Basic residues" evidence="1">
    <location>
        <begin position="1"/>
        <end position="17"/>
    </location>
</feature>
<feature type="compositionally biased region" description="Low complexity" evidence="1">
    <location>
        <begin position="276"/>
        <end position="287"/>
    </location>
</feature>
<reference evidence="2" key="1">
    <citation type="submission" date="2021-01" db="EMBL/GenBank/DDBJ databases">
        <authorList>
            <person name="Corre E."/>
            <person name="Pelletier E."/>
            <person name="Niang G."/>
            <person name="Scheremetjew M."/>
            <person name="Finn R."/>
            <person name="Kale V."/>
            <person name="Holt S."/>
            <person name="Cochrane G."/>
            <person name="Meng A."/>
            <person name="Brown T."/>
            <person name="Cohen L."/>
        </authorList>
    </citation>
    <scope>NUCLEOTIDE SEQUENCE</scope>
    <source>
        <strain evidence="2">CCMP125</strain>
    </source>
</reference>
<feature type="region of interest" description="Disordered" evidence="1">
    <location>
        <begin position="1"/>
        <end position="27"/>
    </location>
</feature>
<evidence type="ECO:0000256" key="1">
    <source>
        <dbReference type="SAM" id="MobiDB-lite"/>
    </source>
</evidence>
<organism evidence="2">
    <name type="scientific">Entomoneis paludosa</name>
    <dbReference type="NCBI Taxonomy" id="265537"/>
    <lineage>
        <taxon>Eukaryota</taxon>
        <taxon>Sar</taxon>
        <taxon>Stramenopiles</taxon>
        <taxon>Ochrophyta</taxon>
        <taxon>Bacillariophyta</taxon>
        <taxon>Bacillariophyceae</taxon>
        <taxon>Bacillariophycidae</taxon>
        <taxon>Entomoneidaceae</taxon>
        <taxon>Entomoneis</taxon>
    </lineage>
</organism>
<accession>A0A7S2YCY6</accession>